<keyword evidence="5" id="KW-1185">Reference proteome</keyword>
<sequence length="91" mass="10000">MNHSTVVTAIEAGVSEALHQPVTGLTDDTRLFEDLHLDSTTSLELLMAMEDAFGLLVDPETLDMDDFRTVGTFAAFVLREIAARQGHEVRP</sequence>
<dbReference type="PROSITE" id="PS50075">
    <property type="entry name" value="CARRIER"/>
    <property type="match status" value="1"/>
</dbReference>
<dbReference type="OrthoDB" id="3392378at2"/>
<dbReference type="Proteomes" id="UP000549009">
    <property type="component" value="Unassembled WGS sequence"/>
</dbReference>
<dbReference type="Gene3D" id="1.10.1200.10">
    <property type="entry name" value="ACP-like"/>
    <property type="match status" value="1"/>
</dbReference>
<name>A0A5P2X2T5_STRST</name>
<reference evidence="3 4" key="1">
    <citation type="submission" date="2017-09" db="EMBL/GenBank/DDBJ databases">
        <authorList>
            <person name="Lee N."/>
            <person name="Cho B.-K."/>
        </authorList>
    </citation>
    <scope>NUCLEOTIDE SEQUENCE [LARGE SCALE GENOMIC DNA]</scope>
    <source>
        <strain evidence="3 4">ATCC 27465</strain>
    </source>
</reference>
<dbReference type="SUPFAM" id="SSF47336">
    <property type="entry name" value="ACP-like"/>
    <property type="match status" value="1"/>
</dbReference>
<dbReference type="Pfam" id="PF00550">
    <property type="entry name" value="PP-binding"/>
    <property type="match status" value="1"/>
</dbReference>
<organism evidence="3 4">
    <name type="scientific">Streptomyces spectabilis</name>
    <dbReference type="NCBI Taxonomy" id="68270"/>
    <lineage>
        <taxon>Bacteria</taxon>
        <taxon>Bacillati</taxon>
        <taxon>Actinomycetota</taxon>
        <taxon>Actinomycetes</taxon>
        <taxon>Kitasatosporales</taxon>
        <taxon>Streptomycetaceae</taxon>
        <taxon>Streptomyces</taxon>
    </lineage>
</organism>
<protein>
    <submittedName>
        <fullName evidence="3">Acyl carrier protein</fullName>
    </submittedName>
</protein>
<dbReference type="Proteomes" id="UP000326505">
    <property type="component" value="Chromosome"/>
</dbReference>
<dbReference type="KEGG" id="sspb:CP982_00970"/>
<evidence type="ECO:0000313" key="3">
    <source>
        <dbReference type="EMBL" id="QEV57475.1"/>
    </source>
</evidence>
<evidence type="ECO:0000313" key="5">
    <source>
        <dbReference type="Proteomes" id="UP000549009"/>
    </source>
</evidence>
<gene>
    <name evidence="3" type="ORF">CP982_00970</name>
    <name evidence="2" type="ORF">FHS40_008019</name>
</gene>
<dbReference type="InterPro" id="IPR036736">
    <property type="entry name" value="ACP-like_sf"/>
</dbReference>
<dbReference type="RefSeq" id="WP_150508689.1">
    <property type="nucleotide sequence ID" value="NZ_BMSQ01000017.1"/>
</dbReference>
<evidence type="ECO:0000313" key="4">
    <source>
        <dbReference type="Proteomes" id="UP000326505"/>
    </source>
</evidence>
<proteinExistence type="predicted"/>
<evidence type="ECO:0000313" key="2">
    <source>
        <dbReference type="EMBL" id="MBB5108893.1"/>
    </source>
</evidence>
<dbReference type="EMBL" id="JACHJD010000021">
    <property type="protein sequence ID" value="MBB5108893.1"/>
    <property type="molecule type" value="Genomic_DNA"/>
</dbReference>
<reference evidence="2 5" key="2">
    <citation type="submission" date="2020-08" db="EMBL/GenBank/DDBJ databases">
        <title>Genomic Encyclopedia of Type Strains, Phase III (KMG-III): the genomes of soil and plant-associated and newly described type strains.</title>
        <authorList>
            <person name="Whitman W."/>
        </authorList>
    </citation>
    <scope>NUCLEOTIDE SEQUENCE [LARGE SCALE GENOMIC DNA]</scope>
    <source>
        <strain evidence="2 5">CECT 3146</strain>
    </source>
</reference>
<evidence type="ECO:0000259" key="1">
    <source>
        <dbReference type="PROSITE" id="PS50075"/>
    </source>
</evidence>
<dbReference type="InterPro" id="IPR009081">
    <property type="entry name" value="PP-bd_ACP"/>
</dbReference>
<feature type="domain" description="Carrier" evidence="1">
    <location>
        <begin position="1"/>
        <end position="81"/>
    </location>
</feature>
<dbReference type="AlphaFoldDB" id="A0A5P2X2T5"/>
<accession>A0A5P2X2T5</accession>
<dbReference type="EMBL" id="CP023690">
    <property type="protein sequence ID" value="QEV57475.1"/>
    <property type="molecule type" value="Genomic_DNA"/>
</dbReference>